<dbReference type="EMBL" id="BMUT01000001">
    <property type="protein sequence ID" value="GGX60990.1"/>
    <property type="molecule type" value="Genomic_DNA"/>
</dbReference>
<name>A0ABQ2Y5T4_9ACTN</name>
<comment type="caution">
    <text evidence="1">The sequence shown here is derived from an EMBL/GenBank/DDBJ whole genome shotgun (WGS) entry which is preliminary data.</text>
</comment>
<sequence length="184" mass="19599">MVSDPADPCFDDDATLLLLQWLAEQGVVAVISSGGQQTLQGESQGTEPRGTEPQWRFDALAGPAVATELRQSITVAESSLAQCLRSALLRMREAGLSVDKSPWGPELEPEGGIEGIGMLVLDWLVEEGVGVFLKADGQRRSPGWTFIAEGGPLSGMVRVDGATGERCFLPMVARLHEQGLTVPV</sequence>
<proteinExistence type="predicted"/>
<evidence type="ECO:0000313" key="2">
    <source>
        <dbReference type="Proteomes" id="UP000659223"/>
    </source>
</evidence>
<evidence type="ECO:0000313" key="1">
    <source>
        <dbReference type="EMBL" id="GGX60990.1"/>
    </source>
</evidence>
<keyword evidence="2" id="KW-1185">Reference proteome</keyword>
<protein>
    <submittedName>
        <fullName evidence="1">Uncharacterized protein</fullName>
    </submittedName>
</protein>
<accession>A0ABQ2Y5T4</accession>
<dbReference type="RefSeq" id="WP_229898661.1">
    <property type="nucleotide sequence ID" value="NZ_BMUT01000001.1"/>
</dbReference>
<organism evidence="1 2">
    <name type="scientific">Streptomyces hiroshimensis</name>
    <dbReference type="NCBI Taxonomy" id="66424"/>
    <lineage>
        <taxon>Bacteria</taxon>
        <taxon>Bacillati</taxon>
        <taxon>Actinomycetota</taxon>
        <taxon>Actinomycetes</taxon>
        <taxon>Kitasatosporales</taxon>
        <taxon>Streptomycetaceae</taxon>
        <taxon>Streptomyces</taxon>
    </lineage>
</organism>
<gene>
    <name evidence="1" type="ORF">GCM10010324_02000</name>
</gene>
<dbReference type="Proteomes" id="UP000659223">
    <property type="component" value="Unassembled WGS sequence"/>
</dbReference>
<reference evidence="2" key="1">
    <citation type="journal article" date="2019" name="Int. J. Syst. Evol. Microbiol.">
        <title>The Global Catalogue of Microorganisms (GCM) 10K type strain sequencing project: providing services to taxonomists for standard genome sequencing and annotation.</title>
        <authorList>
            <consortium name="The Broad Institute Genomics Platform"/>
            <consortium name="The Broad Institute Genome Sequencing Center for Infectious Disease"/>
            <person name="Wu L."/>
            <person name="Ma J."/>
        </authorList>
    </citation>
    <scope>NUCLEOTIDE SEQUENCE [LARGE SCALE GENOMIC DNA]</scope>
    <source>
        <strain evidence="2">JCM 4586</strain>
    </source>
</reference>